<feature type="transmembrane region" description="Helical" evidence="12">
    <location>
        <begin position="284"/>
        <end position="304"/>
    </location>
</feature>
<dbReference type="EMBL" id="JAVRIC010000004">
    <property type="protein sequence ID" value="MDT0496589.1"/>
    <property type="molecule type" value="Genomic_DNA"/>
</dbReference>
<dbReference type="PANTHER" id="PTHR35457:SF1">
    <property type="entry name" value="HEME A SYNTHASE"/>
    <property type="match status" value="1"/>
</dbReference>
<evidence type="ECO:0000256" key="4">
    <source>
        <dbReference type="ARBA" id="ARBA00022723"/>
    </source>
</evidence>
<evidence type="ECO:0000256" key="8">
    <source>
        <dbReference type="ARBA" id="ARBA00023133"/>
    </source>
</evidence>
<accession>A0ABU2WG29</accession>
<evidence type="ECO:0000256" key="1">
    <source>
        <dbReference type="ARBA" id="ARBA00004141"/>
    </source>
</evidence>
<keyword evidence="8" id="KW-0350">Heme biosynthesis</keyword>
<dbReference type="InterPro" id="IPR050450">
    <property type="entry name" value="COX15/CtaA_HemeA_synthase"/>
</dbReference>
<dbReference type="Proteomes" id="UP001254608">
    <property type="component" value="Unassembled WGS sequence"/>
</dbReference>
<evidence type="ECO:0000256" key="11">
    <source>
        <dbReference type="ARBA" id="ARBA00023444"/>
    </source>
</evidence>
<evidence type="ECO:0000256" key="6">
    <source>
        <dbReference type="ARBA" id="ARBA00023002"/>
    </source>
</evidence>
<keyword evidence="14" id="KW-1185">Reference proteome</keyword>
<evidence type="ECO:0000256" key="12">
    <source>
        <dbReference type="SAM" id="Phobius"/>
    </source>
</evidence>
<dbReference type="PANTHER" id="PTHR35457">
    <property type="entry name" value="HEME A SYNTHASE"/>
    <property type="match status" value="1"/>
</dbReference>
<feature type="transmembrane region" description="Helical" evidence="12">
    <location>
        <begin position="135"/>
        <end position="153"/>
    </location>
</feature>
<name>A0ABU2WG29_9GAMM</name>
<feature type="transmembrane region" description="Helical" evidence="12">
    <location>
        <begin position="174"/>
        <end position="192"/>
    </location>
</feature>
<keyword evidence="7" id="KW-0408">Iron</keyword>
<evidence type="ECO:0000256" key="9">
    <source>
        <dbReference type="ARBA" id="ARBA00023136"/>
    </source>
</evidence>
<dbReference type="InterPro" id="IPR003780">
    <property type="entry name" value="COX15/CtaA_fam"/>
</dbReference>
<gene>
    <name evidence="13" type="ORF">RM530_04310</name>
</gene>
<evidence type="ECO:0000313" key="14">
    <source>
        <dbReference type="Proteomes" id="UP001254608"/>
    </source>
</evidence>
<keyword evidence="9 12" id="KW-0472">Membrane</keyword>
<keyword evidence="3 12" id="KW-0812">Transmembrane</keyword>
<comment type="subcellular location">
    <subcellularLocation>
        <location evidence="1">Membrane</location>
        <topology evidence="1">Multi-pass membrane protein</topology>
    </subcellularLocation>
</comment>
<keyword evidence="6" id="KW-0560">Oxidoreductase</keyword>
<reference evidence="13 14" key="1">
    <citation type="submission" date="2023-09" db="EMBL/GenBank/DDBJ databases">
        <authorList>
            <person name="Rey-Velasco X."/>
        </authorList>
    </citation>
    <scope>NUCLEOTIDE SEQUENCE [LARGE SCALE GENOMIC DNA]</scope>
    <source>
        <strain evidence="13 14">W345</strain>
    </source>
</reference>
<keyword evidence="4" id="KW-0479">Metal-binding</keyword>
<evidence type="ECO:0000256" key="2">
    <source>
        <dbReference type="ARBA" id="ARBA00022475"/>
    </source>
</evidence>
<keyword evidence="2" id="KW-1003">Cell membrane</keyword>
<dbReference type="Pfam" id="PF02628">
    <property type="entry name" value="COX15-CtaA"/>
    <property type="match status" value="1"/>
</dbReference>
<sequence length="338" mass="36657">MIWFRRINSLALLLCFCVVVLGAFVRLSDAGLGCPDWPGCYGHITVPDADHEVQAAEARFPDRPVEAHKAWKEMLHRYFASTLGLLIVALAAISLLRRKQGIPRVLPLVLVALVIFQGLLGMWTVTWLLKPLVVTGHLIGGMTTMALLLWLRLSVRPGPGARGPGPGDALPPKGLRTFAAVALVVLACQIFLGGWTSTNYAALACPDFPTCQLKMLPELDLKGAFTLWHGLGINYEYGVLDNRQRVTIHFTHRVGAVVVALLFSLLSLFLLLRGSGRWRRLGALVLAAVLLQLTIGIGIVMLHLPLGLATAHNAGAAILLLVTVALNFFARDAGRQNP</sequence>
<evidence type="ECO:0000256" key="3">
    <source>
        <dbReference type="ARBA" id="ARBA00022692"/>
    </source>
</evidence>
<keyword evidence="10" id="KW-1015">Disulfide bond</keyword>
<evidence type="ECO:0000313" key="13">
    <source>
        <dbReference type="EMBL" id="MDT0496589.1"/>
    </source>
</evidence>
<organism evidence="13 14">
    <name type="scientific">Banduia mediterranea</name>
    <dbReference type="NCBI Taxonomy" id="3075609"/>
    <lineage>
        <taxon>Bacteria</taxon>
        <taxon>Pseudomonadati</taxon>
        <taxon>Pseudomonadota</taxon>
        <taxon>Gammaproteobacteria</taxon>
        <taxon>Nevskiales</taxon>
        <taxon>Algiphilaceae</taxon>
        <taxon>Banduia</taxon>
    </lineage>
</organism>
<protein>
    <submittedName>
        <fullName evidence="13">COX15/CtaA family protein</fullName>
    </submittedName>
</protein>
<evidence type="ECO:0000256" key="10">
    <source>
        <dbReference type="ARBA" id="ARBA00023157"/>
    </source>
</evidence>
<proteinExistence type="predicted"/>
<comment type="pathway">
    <text evidence="11">Porphyrin-containing compound metabolism.</text>
</comment>
<evidence type="ECO:0000256" key="7">
    <source>
        <dbReference type="ARBA" id="ARBA00023004"/>
    </source>
</evidence>
<feature type="transmembrane region" description="Helical" evidence="12">
    <location>
        <begin position="250"/>
        <end position="272"/>
    </location>
</feature>
<comment type="caution">
    <text evidence="13">The sequence shown here is derived from an EMBL/GenBank/DDBJ whole genome shotgun (WGS) entry which is preliminary data.</text>
</comment>
<keyword evidence="5 12" id="KW-1133">Transmembrane helix</keyword>
<feature type="transmembrane region" description="Helical" evidence="12">
    <location>
        <begin position="108"/>
        <end position="129"/>
    </location>
</feature>
<dbReference type="RefSeq" id="WP_311363980.1">
    <property type="nucleotide sequence ID" value="NZ_JAVRIC010000004.1"/>
</dbReference>
<feature type="transmembrane region" description="Helical" evidence="12">
    <location>
        <begin position="78"/>
        <end position="96"/>
    </location>
</feature>
<feature type="transmembrane region" description="Helical" evidence="12">
    <location>
        <begin position="310"/>
        <end position="330"/>
    </location>
</feature>
<evidence type="ECO:0000256" key="5">
    <source>
        <dbReference type="ARBA" id="ARBA00022989"/>
    </source>
</evidence>